<evidence type="ECO:0000313" key="3">
    <source>
        <dbReference type="Proteomes" id="UP001165160"/>
    </source>
</evidence>
<reference evidence="3" key="1">
    <citation type="journal article" date="2023" name="Commun. Biol.">
        <title>Genome analysis of Parmales, the sister group of diatoms, reveals the evolutionary specialization of diatoms from phago-mixotrophs to photoautotrophs.</title>
        <authorList>
            <person name="Ban H."/>
            <person name="Sato S."/>
            <person name="Yoshikawa S."/>
            <person name="Yamada K."/>
            <person name="Nakamura Y."/>
            <person name="Ichinomiya M."/>
            <person name="Sato N."/>
            <person name="Blanc-Mathieu R."/>
            <person name="Endo H."/>
            <person name="Kuwata A."/>
            <person name="Ogata H."/>
        </authorList>
    </citation>
    <scope>NUCLEOTIDE SEQUENCE [LARGE SCALE GENOMIC DNA]</scope>
    <source>
        <strain evidence="3">NIES 3699</strain>
    </source>
</reference>
<keyword evidence="1" id="KW-1133">Transmembrane helix</keyword>
<sequence length="155" mass="18244">MISYDWDTSPEQRRKVPFHYGCIPDKASSRAICFLSMMSLSFAHVMLRTISCALLAVTNTRWLLYYIAADMGLFFLYKIARRDFFYFTNLSRIVRLMLSVLERFSIKLMVDFTMLIHLRGPLKYNKTKGRVEDPMMRRRSSLAQVKMLMGGEEEK</sequence>
<proteinExistence type="predicted"/>
<name>A0A9W7BZM8_9STRA</name>
<dbReference type="EMBL" id="BRXX01000185">
    <property type="protein sequence ID" value="GMH96534.1"/>
    <property type="molecule type" value="Genomic_DNA"/>
</dbReference>
<dbReference type="AlphaFoldDB" id="A0A9W7BZM8"/>
<keyword evidence="3" id="KW-1185">Reference proteome</keyword>
<keyword evidence="1" id="KW-0812">Transmembrane</keyword>
<evidence type="ECO:0000256" key="1">
    <source>
        <dbReference type="SAM" id="Phobius"/>
    </source>
</evidence>
<dbReference type="Proteomes" id="UP001165160">
    <property type="component" value="Unassembled WGS sequence"/>
</dbReference>
<feature type="transmembrane region" description="Helical" evidence="1">
    <location>
        <begin position="63"/>
        <end position="80"/>
    </location>
</feature>
<accession>A0A9W7BZM8</accession>
<feature type="transmembrane region" description="Helical" evidence="1">
    <location>
        <begin position="32"/>
        <end position="57"/>
    </location>
</feature>
<gene>
    <name evidence="2" type="ORF">TrVE_jg14449</name>
</gene>
<evidence type="ECO:0000313" key="2">
    <source>
        <dbReference type="EMBL" id="GMH96534.1"/>
    </source>
</evidence>
<comment type="caution">
    <text evidence="2">The sequence shown here is derived from an EMBL/GenBank/DDBJ whole genome shotgun (WGS) entry which is preliminary data.</text>
</comment>
<organism evidence="2 3">
    <name type="scientific">Triparma verrucosa</name>
    <dbReference type="NCBI Taxonomy" id="1606542"/>
    <lineage>
        <taxon>Eukaryota</taxon>
        <taxon>Sar</taxon>
        <taxon>Stramenopiles</taxon>
        <taxon>Ochrophyta</taxon>
        <taxon>Bolidophyceae</taxon>
        <taxon>Parmales</taxon>
        <taxon>Triparmaceae</taxon>
        <taxon>Triparma</taxon>
    </lineage>
</organism>
<protein>
    <submittedName>
        <fullName evidence="2">Uncharacterized protein</fullName>
    </submittedName>
</protein>
<keyword evidence="1" id="KW-0472">Membrane</keyword>